<evidence type="ECO:0000313" key="8">
    <source>
        <dbReference type="Proteomes" id="UP000075714"/>
    </source>
</evidence>
<dbReference type="OrthoDB" id="538718at2759"/>
<feature type="transmembrane region" description="Helical" evidence="5">
    <location>
        <begin position="308"/>
        <end position="331"/>
    </location>
</feature>
<comment type="caution">
    <text evidence="7">The sequence shown here is derived from an EMBL/GenBank/DDBJ whole genome shotgun (WGS) entry which is preliminary data.</text>
</comment>
<name>A0A150G4N0_GONPE</name>
<protein>
    <recommendedName>
        <fullName evidence="6">DUF3533 domain-containing protein</fullName>
    </recommendedName>
</protein>
<dbReference type="PANTHER" id="PTHR43077">
    <property type="entry name" value="TRANSPORT PERMEASE YVFS-RELATED"/>
    <property type="match status" value="1"/>
</dbReference>
<keyword evidence="3 5" id="KW-1133">Transmembrane helix</keyword>
<accession>A0A150G4N0</accession>
<feature type="transmembrane region" description="Helical" evidence="5">
    <location>
        <begin position="204"/>
        <end position="227"/>
    </location>
</feature>
<reference evidence="8" key="1">
    <citation type="journal article" date="2016" name="Nat. Commun.">
        <title>The Gonium pectorale genome demonstrates co-option of cell cycle regulation during the evolution of multicellularity.</title>
        <authorList>
            <person name="Hanschen E.R."/>
            <person name="Marriage T.N."/>
            <person name="Ferris P.J."/>
            <person name="Hamaji T."/>
            <person name="Toyoda A."/>
            <person name="Fujiyama A."/>
            <person name="Neme R."/>
            <person name="Noguchi H."/>
            <person name="Minakuchi Y."/>
            <person name="Suzuki M."/>
            <person name="Kawai-Toyooka H."/>
            <person name="Smith D.R."/>
            <person name="Sparks H."/>
            <person name="Anderson J."/>
            <person name="Bakaric R."/>
            <person name="Luria V."/>
            <person name="Karger A."/>
            <person name="Kirschner M.W."/>
            <person name="Durand P.M."/>
            <person name="Michod R.E."/>
            <person name="Nozaki H."/>
            <person name="Olson B.J."/>
        </authorList>
    </citation>
    <scope>NUCLEOTIDE SEQUENCE [LARGE SCALE GENOMIC DNA]</scope>
    <source>
        <strain evidence="8">NIES-2863</strain>
    </source>
</reference>
<comment type="subcellular location">
    <subcellularLocation>
        <location evidence="1">Membrane</location>
        <topology evidence="1">Multi-pass membrane protein</topology>
    </subcellularLocation>
</comment>
<dbReference type="EMBL" id="LSYV01000068">
    <property type="protein sequence ID" value="KXZ44485.1"/>
    <property type="molecule type" value="Genomic_DNA"/>
</dbReference>
<dbReference type="Pfam" id="PF12051">
    <property type="entry name" value="DUF3533"/>
    <property type="match status" value="1"/>
</dbReference>
<evidence type="ECO:0000259" key="6">
    <source>
        <dbReference type="Pfam" id="PF12051"/>
    </source>
</evidence>
<dbReference type="STRING" id="33097.A0A150G4N0"/>
<keyword evidence="4 5" id="KW-0472">Membrane</keyword>
<evidence type="ECO:0000256" key="5">
    <source>
        <dbReference type="SAM" id="Phobius"/>
    </source>
</evidence>
<dbReference type="AlphaFoldDB" id="A0A150G4N0"/>
<sequence>MWTRLGNLHVTVLDCDVVPPASALNASFAPLLPVLASTPIASRLLSGSVWNASSPLGGGRLLRYQAASCQGGGGGAGAGCGPLEAECVAALAEEVRQGGPWAVIYFPANFTASYLSWFAGSGISPPEQRPTGVYYYARGRDYSTYSYVNAIVLNSLVPAVSRSLTLGLAANSAAMKLLSPVFLATGVALREVDLAPVRNFGQHFATYIFCVLLWLGSSFVVATSYQFKLPAEVAILVPRVSKDKGKDEEEDGEARGQRTPREQMRQLAWALWVKGAVAAVFMFIEMILLCAVLWALGKGSEAWYRNAGQTIAFGWYLSWSFIAVNGVLLHAMGPDRFSSASALLLIVQLTSSSGIMSVDLSNRFFYIGKGLPFFYGVRGFRALFFGVMTDAMYQNWLVLTAYNVVLAPLGVWLVSRRIWKLSEQAAARPGGAAAYGSIALPVAGGAV</sequence>
<evidence type="ECO:0000256" key="4">
    <source>
        <dbReference type="ARBA" id="ARBA00023136"/>
    </source>
</evidence>
<feature type="transmembrane region" description="Helical" evidence="5">
    <location>
        <begin position="395"/>
        <end position="414"/>
    </location>
</feature>
<dbReference type="PANTHER" id="PTHR43077:SF10">
    <property type="entry name" value="TRANSPORT PERMEASE PROTEIN"/>
    <property type="match status" value="1"/>
</dbReference>
<dbReference type="Proteomes" id="UP000075714">
    <property type="component" value="Unassembled WGS sequence"/>
</dbReference>
<evidence type="ECO:0000256" key="1">
    <source>
        <dbReference type="ARBA" id="ARBA00004141"/>
    </source>
</evidence>
<feature type="domain" description="DUF3533" evidence="6">
    <location>
        <begin position="90"/>
        <end position="405"/>
    </location>
</feature>
<organism evidence="7 8">
    <name type="scientific">Gonium pectorale</name>
    <name type="common">Green alga</name>
    <dbReference type="NCBI Taxonomy" id="33097"/>
    <lineage>
        <taxon>Eukaryota</taxon>
        <taxon>Viridiplantae</taxon>
        <taxon>Chlorophyta</taxon>
        <taxon>core chlorophytes</taxon>
        <taxon>Chlorophyceae</taxon>
        <taxon>CS clade</taxon>
        <taxon>Chlamydomonadales</taxon>
        <taxon>Volvocaceae</taxon>
        <taxon>Gonium</taxon>
    </lineage>
</organism>
<feature type="transmembrane region" description="Helical" evidence="5">
    <location>
        <begin position="337"/>
        <end position="358"/>
    </location>
</feature>
<keyword evidence="2 5" id="KW-0812">Transmembrane</keyword>
<dbReference type="GO" id="GO:0016020">
    <property type="term" value="C:membrane"/>
    <property type="evidence" value="ECO:0007669"/>
    <property type="project" value="UniProtKB-SubCell"/>
</dbReference>
<dbReference type="InterPro" id="IPR051328">
    <property type="entry name" value="T7SS_ABC-Transporter"/>
</dbReference>
<proteinExistence type="predicted"/>
<evidence type="ECO:0000313" key="7">
    <source>
        <dbReference type="EMBL" id="KXZ44485.1"/>
    </source>
</evidence>
<keyword evidence="8" id="KW-1185">Reference proteome</keyword>
<dbReference type="InterPro" id="IPR022703">
    <property type="entry name" value="DUF3533"/>
</dbReference>
<evidence type="ECO:0000256" key="2">
    <source>
        <dbReference type="ARBA" id="ARBA00022692"/>
    </source>
</evidence>
<evidence type="ECO:0000256" key="3">
    <source>
        <dbReference type="ARBA" id="ARBA00022989"/>
    </source>
</evidence>
<gene>
    <name evidence="7" type="ORF">GPECTOR_67g325</name>
</gene>
<feature type="transmembrane region" description="Helical" evidence="5">
    <location>
        <begin position="269"/>
        <end position="296"/>
    </location>
</feature>